<gene>
    <name evidence="2" type="ORF">RR46_03233</name>
</gene>
<feature type="transmembrane region" description="Helical" evidence="1">
    <location>
        <begin position="125"/>
        <end position="142"/>
    </location>
</feature>
<keyword evidence="1" id="KW-0472">Membrane</keyword>
<accession>A0A194QGJ5</accession>
<dbReference type="EMBL" id="KQ458880">
    <property type="protein sequence ID" value="KPJ04622.1"/>
    <property type="molecule type" value="Genomic_DNA"/>
</dbReference>
<evidence type="ECO:0000313" key="2">
    <source>
        <dbReference type="EMBL" id="KPJ04622.1"/>
    </source>
</evidence>
<evidence type="ECO:0000256" key="1">
    <source>
        <dbReference type="SAM" id="Phobius"/>
    </source>
</evidence>
<dbReference type="AlphaFoldDB" id="A0A194QGJ5"/>
<proteinExistence type="predicted"/>
<feature type="transmembrane region" description="Helical" evidence="1">
    <location>
        <begin position="86"/>
        <end position="105"/>
    </location>
</feature>
<protein>
    <submittedName>
        <fullName evidence="2">Acyl-CoA:lysophosphatidylglycerol acyltransferase 1</fullName>
    </submittedName>
</protein>
<sequence>MYTCVFIRAAQRHGHSRRKPNAWQLTAGSTRYRLASPRGAALASCHLTHPLPPRARGPHARSQRGETVTKERPCCFSRYARVAARTAFAVLNNIYCIPAYVVWMMALRLVRPVFAPLYWKVEGMLYHWLLAMVSLWAWTAGYERNGAQPSMEQCNDTVSRDRSLGTAAPRQPVLTLCGCVVVPEDGR</sequence>
<organism evidence="2 3">
    <name type="scientific">Papilio xuthus</name>
    <name type="common">Asian swallowtail butterfly</name>
    <dbReference type="NCBI Taxonomy" id="66420"/>
    <lineage>
        <taxon>Eukaryota</taxon>
        <taxon>Metazoa</taxon>
        <taxon>Ecdysozoa</taxon>
        <taxon>Arthropoda</taxon>
        <taxon>Hexapoda</taxon>
        <taxon>Insecta</taxon>
        <taxon>Pterygota</taxon>
        <taxon>Neoptera</taxon>
        <taxon>Endopterygota</taxon>
        <taxon>Lepidoptera</taxon>
        <taxon>Glossata</taxon>
        <taxon>Ditrysia</taxon>
        <taxon>Papilionoidea</taxon>
        <taxon>Papilionidae</taxon>
        <taxon>Papilioninae</taxon>
        <taxon>Papilio</taxon>
    </lineage>
</organism>
<keyword evidence="2" id="KW-0012">Acyltransferase</keyword>
<keyword evidence="1" id="KW-0812">Transmembrane</keyword>
<evidence type="ECO:0000313" key="3">
    <source>
        <dbReference type="Proteomes" id="UP000053268"/>
    </source>
</evidence>
<dbReference type="STRING" id="66420.A0A194QGJ5"/>
<keyword evidence="3" id="KW-1185">Reference proteome</keyword>
<keyword evidence="1" id="KW-1133">Transmembrane helix</keyword>
<dbReference type="Proteomes" id="UP000053268">
    <property type="component" value="Unassembled WGS sequence"/>
</dbReference>
<name>A0A194QGJ5_PAPXU</name>
<keyword evidence="2" id="KW-0808">Transferase</keyword>
<reference evidence="2 3" key="1">
    <citation type="journal article" date="2015" name="Nat. Commun.">
        <title>Outbred genome sequencing and CRISPR/Cas9 gene editing in butterflies.</title>
        <authorList>
            <person name="Li X."/>
            <person name="Fan D."/>
            <person name="Zhang W."/>
            <person name="Liu G."/>
            <person name="Zhang L."/>
            <person name="Zhao L."/>
            <person name="Fang X."/>
            <person name="Chen L."/>
            <person name="Dong Y."/>
            <person name="Chen Y."/>
            <person name="Ding Y."/>
            <person name="Zhao R."/>
            <person name="Feng M."/>
            <person name="Zhu Y."/>
            <person name="Feng Y."/>
            <person name="Jiang X."/>
            <person name="Zhu D."/>
            <person name="Xiang H."/>
            <person name="Feng X."/>
            <person name="Li S."/>
            <person name="Wang J."/>
            <person name="Zhang G."/>
            <person name="Kronforst M.R."/>
            <person name="Wang W."/>
        </authorList>
    </citation>
    <scope>NUCLEOTIDE SEQUENCE [LARGE SCALE GENOMIC DNA]</scope>
    <source>
        <strain evidence="2">Ya'a_city_454_Px</strain>
        <tissue evidence="2">Whole body</tissue>
    </source>
</reference>
<dbReference type="GO" id="GO:0016746">
    <property type="term" value="F:acyltransferase activity"/>
    <property type="evidence" value="ECO:0007669"/>
    <property type="project" value="UniProtKB-KW"/>
</dbReference>